<dbReference type="AlphaFoldDB" id="A0A0C3PG60"/>
<dbReference type="InterPro" id="IPR016135">
    <property type="entry name" value="UBQ-conjugating_enzyme/RWD"/>
</dbReference>
<dbReference type="PROSITE" id="PS50127">
    <property type="entry name" value="UBC_2"/>
    <property type="match status" value="1"/>
</dbReference>
<evidence type="ECO:0000313" key="4">
    <source>
        <dbReference type="Proteomes" id="UP000054217"/>
    </source>
</evidence>
<name>A0A0C3PG60_PISTI</name>
<sequence>MVDPSSVCDASSLNPTTRVALSFEYASLRYNKHCPSGMYITPTPDSVLVWDGVLFVHKGYYAGSVLKFTITFPDKYPDMPPTVRFLTDVFHPLVETRTGLLNLMARFRPWRSTEHRVHDILHFTKALFKVAVLDRINELDVVNKEAFK</sequence>
<proteinExistence type="predicted"/>
<dbReference type="Pfam" id="PF00179">
    <property type="entry name" value="UQ_con"/>
    <property type="match status" value="1"/>
</dbReference>
<dbReference type="Proteomes" id="UP000054217">
    <property type="component" value="Unassembled WGS sequence"/>
</dbReference>
<dbReference type="STRING" id="870435.A0A0C3PG60"/>
<dbReference type="HOGENOM" id="CLU_1759568_0_0_1"/>
<evidence type="ECO:0000256" key="1">
    <source>
        <dbReference type="ARBA" id="ARBA00022786"/>
    </source>
</evidence>
<dbReference type="SUPFAM" id="SSF54495">
    <property type="entry name" value="UBC-like"/>
    <property type="match status" value="1"/>
</dbReference>
<dbReference type="InterPro" id="IPR050113">
    <property type="entry name" value="Ub_conjugating_enzyme"/>
</dbReference>
<reference evidence="4" key="2">
    <citation type="submission" date="2015-01" db="EMBL/GenBank/DDBJ databases">
        <title>Evolutionary Origins and Diversification of the Mycorrhizal Mutualists.</title>
        <authorList>
            <consortium name="DOE Joint Genome Institute"/>
            <consortium name="Mycorrhizal Genomics Consortium"/>
            <person name="Kohler A."/>
            <person name="Kuo A."/>
            <person name="Nagy L.G."/>
            <person name="Floudas D."/>
            <person name="Copeland A."/>
            <person name="Barry K.W."/>
            <person name="Cichocki N."/>
            <person name="Veneault-Fourrey C."/>
            <person name="LaButti K."/>
            <person name="Lindquist E.A."/>
            <person name="Lipzen A."/>
            <person name="Lundell T."/>
            <person name="Morin E."/>
            <person name="Murat C."/>
            <person name="Riley R."/>
            <person name="Ohm R."/>
            <person name="Sun H."/>
            <person name="Tunlid A."/>
            <person name="Henrissat B."/>
            <person name="Grigoriev I.V."/>
            <person name="Hibbett D.S."/>
            <person name="Martin F."/>
        </authorList>
    </citation>
    <scope>NUCLEOTIDE SEQUENCE [LARGE SCALE GENOMIC DNA]</scope>
    <source>
        <strain evidence="4">Marx 270</strain>
    </source>
</reference>
<evidence type="ECO:0000259" key="2">
    <source>
        <dbReference type="PROSITE" id="PS50127"/>
    </source>
</evidence>
<dbReference type="InParanoid" id="A0A0C3PG60"/>
<dbReference type="CDD" id="cd23814">
    <property type="entry name" value="UEV_AKTIP"/>
    <property type="match status" value="1"/>
</dbReference>
<organism evidence="3 4">
    <name type="scientific">Pisolithus tinctorius Marx 270</name>
    <dbReference type="NCBI Taxonomy" id="870435"/>
    <lineage>
        <taxon>Eukaryota</taxon>
        <taxon>Fungi</taxon>
        <taxon>Dikarya</taxon>
        <taxon>Basidiomycota</taxon>
        <taxon>Agaricomycotina</taxon>
        <taxon>Agaricomycetes</taxon>
        <taxon>Agaricomycetidae</taxon>
        <taxon>Boletales</taxon>
        <taxon>Sclerodermatineae</taxon>
        <taxon>Pisolithaceae</taxon>
        <taxon>Pisolithus</taxon>
    </lineage>
</organism>
<dbReference type="InterPro" id="IPR000608">
    <property type="entry name" value="UBC"/>
</dbReference>
<keyword evidence="1" id="KW-0833">Ubl conjugation pathway</keyword>
<dbReference type="EMBL" id="KN831947">
    <property type="protein sequence ID" value="KIO12935.1"/>
    <property type="molecule type" value="Genomic_DNA"/>
</dbReference>
<dbReference type="PANTHER" id="PTHR24067">
    <property type="entry name" value="UBIQUITIN-CONJUGATING ENZYME E2"/>
    <property type="match status" value="1"/>
</dbReference>
<gene>
    <name evidence="3" type="ORF">M404DRAFT_124840</name>
</gene>
<accession>A0A0C3PG60</accession>
<dbReference type="Gene3D" id="3.10.110.10">
    <property type="entry name" value="Ubiquitin Conjugating Enzyme"/>
    <property type="match status" value="1"/>
</dbReference>
<evidence type="ECO:0000313" key="3">
    <source>
        <dbReference type="EMBL" id="KIO12935.1"/>
    </source>
</evidence>
<reference evidence="3 4" key="1">
    <citation type="submission" date="2014-04" db="EMBL/GenBank/DDBJ databases">
        <authorList>
            <consortium name="DOE Joint Genome Institute"/>
            <person name="Kuo A."/>
            <person name="Kohler A."/>
            <person name="Costa M.D."/>
            <person name="Nagy L.G."/>
            <person name="Floudas D."/>
            <person name="Copeland A."/>
            <person name="Barry K.W."/>
            <person name="Cichocki N."/>
            <person name="Veneault-Fourrey C."/>
            <person name="LaButti K."/>
            <person name="Lindquist E.A."/>
            <person name="Lipzen A."/>
            <person name="Lundell T."/>
            <person name="Morin E."/>
            <person name="Murat C."/>
            <person name="Sun H."/>
            <person name="Tunlid A."/>
            <person name="Henrissat B."/>
            <person name="Grigoriev I.V."/>
            <person name="Hibbett D.S."/>
            <person name="Martin F."/>
            <person name="Nordberg H.P."/>
            <person name="Cantor M.N."/>
            <person name="Hua S.X."/>
        </authorList>
    </citation>
    <scope>NUCLEOTIDE SEQUENCE [LARGE SCALE GENOMIC DNA]</scope>
    <source>
        <strain evidence="3 4">Marx 270</strain>
    </source>
</reference>
<keyword evidence="4" id="KW-1185">Reference proteome</keyword>
<protein>
    <recommendedName>
        <fullName evidence="2">UBC core domain-containing protein</fullName>
    </recommendedName>
</protein>
<feature type="domain" description="UBC core" evidence="2">
    <location>
        <begin position="16"/>
        <end position="148"/>
    </location>
</feature>
<dbReference type="OrthoDB" id="5596422at2759"/>